<gene>
    <name evidence="1" type="ORF">PC129_g10264</name>
</gene>
<evidence type="ECO:0000313" key="1">
    <source>
        <dbReference type="EMBL" id="KAG3218953.1"/>
    </source>
</evidence>
<organism evidence="1 2">
    <name type="scientific">Phytophthora cactorum</name>
    <dbReference type="NCBI Taxonomy" id="29920"/>
    <lineage>
        <taxon>Eukaryota</taxon>
        <taxon>Sar</taxon>
        <taxon>Stramenopiles</taxon>
        <taxon>Oomycota</taxon>
        <taxon>Peronosporomycetes</taxon>
        <taxon>Peronosporales</taxon>
        <taxon>Peronosporaceae</taxon>
        <taxon>Phytophthora</taxon>
    </lineage>
</organism>
<dbReference type="AlphaFoldDB" id="A0A8T1I3N2"/>
<accession>A0A8T1I3N2</accession>
<reference evidence="1" key="1">
    <citation type="submission" date="2018-05" db="EMBL/GenBank/DDBJ databases">
        <title>Effector identification in a new, highly contiguous assembly of the strawberry crown rot pathogen Phytophthora cactorum.</title>
        <authorList>
            <person name="Armitage A.D."/>
            <person name="Nellist C.F."/>
            <person name="Bates H."/>
            <person name="Vickerstaff R.J."/>
            <person name="Harrison R.J."/>
        </authorList>
    </citation>
    <scope>NUCLEOTIDE SEQUENCE</scope>
    <source>
        <strain evidence="1">P421</strain>
    </source>
</reference>
<proteinExistence type="predicted"/>
<comment type="caution">
    <text evidence="1">The sequence shown here is derived from an EMBL/GenBank/DDBJ whole genome shotgun (WGS) entry which is preliminary data.</text>
</comment>
<dbReference type="EMBL" id="RCMV01000334">
    <property type="protein sequence ID" value="KAG3218953.1"/>
    <property type="molecule type" value="Genomic_DNA"/>
</dbReference>
<dbReference type="Proteomes" id="UP000760860">
    <property type="component" value="Unassembled WGS sequence"/>
</dbReference>
<protein>
    <submittedName>
        <fullName evidence="1">Uncharacterized protein</fullName>
    </submittedName>
</protein>
<sequence length="72" mass="8256">MQFFPSETRDRSVSLRRHYKQAPIVARGDHTDSIPHNSKICSYSSWNTMVPSIARPSTANVDEKKTTYKSEL</sequence>
<evidence type="ECO:0000313" key="2">
    <source>
        <dbReference type="Proteomes" id="UP000760860"/>
    </source>
</evidence>
<name>A0A8T1I3N2_9STRA</name>